<evidence type="ECO:0000256" key="1">
    <source>
        <dbReference type="ARBA" id="ARBA00004167"/>
    </source>
</evidence>
<evidence type="ECO:0000256" key="6">
    <source>
        <dbReference type="SAM" id="Phobius"/>
    </source>
</evidence>
<dbReference type="NCBIfam" id="NF041475">
    <property type="entry name" value="membrane_YoaI"/>
    <property type="match status" value="1"/>
</dbReference>
<protein>
    <recommendedName>
        <fullName evidence="5">Uncharacterized protein YoaI</fullName>
    </recommendedName>
</protein>
<organism evidence="8 9">
    <name type="scientific">Yokenella regensburgei</name>
    <dbReference type="NCBI Taxonomy" id="158877"/>
    <lineage>
        <taxon>Bacteria</taxon>
        <taxon>Pseudomonadati</taxon>
        <taxon>Pseudomonadota</taxon>
        <taxon>Gammaproteobacteria</taxon>
        <taxon>Enterobacterales</taxon>
        <taxon>Enterobacteriaceae</taxon>
        <taxon>Yokenella</taxon>
    </lineage>
</organism>
<sequence>MNDTMWVETVTITAVFLGIVMILVMSVLVLERMDG</sequence>
<dbReference type="RefSeq" id="WP_272953340.1">
    <property type="nucleotide sequence ID" value="NZ_CABKQJ010000016.1"/>
</dbReference>
<evidence type="ECO:0000313" key="10">
    <source>
        <dbReference type="Proteomes" id="UP000267341"/>
    </source>
</evidence>
<dbReference type="Proteomes" id="UP000251313">
    <property type="component" value="Unassembled WGS sequence"/>
</dbReference>
<evidence type="ECO:0000256" key="4">
    <source>
        <dbReference type="ARBA" id="ARBA00023136"/>
    </source>
</evidence>
<dbReference type="EMBL" id="RBIZ01000003">
    <property type="protein sequence ID" value="RKR64913.1"/>
    <property type="molecule type" value="Genomic_DNA"/>
</dbReference>
<evidence type="ECO:0000256" key="3">
    <source>
        <dbReference type="ARBA" id="ARBA00022989"/>
    </source>
</evidence>
<dbReference type="InterPro" id="IPR048191">
    <property type="entry name" value="YoaI-like"/>
</dbReference>
<gene>
    <name evidence="7" type="ORF">C7387_1622</name>
    <name evidence="8" type="ORF">NCTC11967_00615</name>
</gene>
<name>A0AB38FRJ7_9ENTR</name>
<dbReference type="GO" id="GO:0016020">
    <property type="term" value="C:membrane"/>
    <property type="evidence" value="ECO:0007669"/>
    <property type="project" value="UniProtKB-SubCell"/>
</dbReference>
<keyword evidence="2 6" id="KW-0812">Transmembrane</keyword>
<keyword evidence="4 6" id="KW-0472">Membrane</keyword>
<evidence type="ECO:0000256" key="5">
    <source>
        <dbReference type="ARBA" id="ARBA00035689"/>
    </source>
</evidence>
<evidence type="ECO:0000313" key="7">
    <source>
        <dbReference type="EMBL" id="RKR64913.1"/>
    </source>
</evidence>
<evidence type="ECO:0000313" key="8">
    <source>
        <dbReference type="EMBL" id="SQA60431.1"/>
    </source>
</evidence>
<accession>A0AB38FRJ7</accession>
<comment type="caution">
    <text evidence="8">The sequence shown here is derived from an EMBL/GenBank/DDBJ whole genome shotgun (WGS) entry which is preliminary data.</text>
</comment>
<evidence type="ECO:0000313" key="9">
    <source>
        <dbReference type="Proteomes" id="UP000251313"/>
    </source>
</evidence>
<dbReference type="AlphaFoldDB" id="A0AB38FRJ7"/>
<keyword evidence="10" id="KW-1185">Reference proteome</keyword>
<comment type="subcellular location">
    <subcellularLocation>
        <location evidence="1">Membrane</location>
        <topology evidence="1">Single-pass membrane protein</topology>
    </subcellularLocation>
</comment>
<dbReference type="Proteomes" id="UP000267341">
    <property type="component" value="Unassembled WGS sequence"/>
</dbReference>
<feature type="transmembrane region" description="Helical" evidence="6">
    <location>
        <begin position="6"/>
        <end position="30"/>
    </location>
</feature>
<reference evidence="7 10" key="2">
    <citation type="submission" date="2018-10" db="EMBL/GenBank/DDBJ databases">
        <title>Genomic Encyclopedia of Type Strains, Phase IV (KMG-IV): sequencing the most valuable type-strain genomes for metagenomic binning, comparative biology and taxonomic classification.</title>
        <authorList>
            <person name="Goeker M."/>
        </authorList>
    </citation>
    <scope>NUCLEOTIDE SEQUENCE [LARGE SCALE GENOMIC DNA]</scope>
    <source>
        <strain evidence="7 10">DSM 5079</strain>
    </source>
</reference>
<dbReference type="EMBL" id="UAVL01000001">
    <property type="protein sequence ID" value="SQA60431.1"/>
    <property type="molecule type" value="Genomic_DNA"/>
</dbReference>
<reference evidence="8 9" key="1">
    <citation type="submission" date="2018-06" db="EMBL/GenBank/DDBJ databases">
        <authorList>
            <consortium name="Pathogen Informatics"/>
            <person name="Doyle S."/>
        </authorList>
    </citation>
    <scope>NUCLEOTIDE SEQUENCE [LARGE SCALE GENOMIC DNA]</scope>
    <source>
        <strain evidence="8 9">NCTC11967</strain>
    </source>
</reference>
<proteinExistence type="predicted"/>
<dbReference type="GeneID" id="79383188"/>
<evidence type="ECO:0000256" key="2">
    <source>
        <dbReference type="ARBA" id="ARBA00022692"/>
    </source>
</evidence>
<keyword evidence="3 6" id="KW-1133">Transmembrane helix</keyword>